<proteinExistence type="predicted"/>
<name>A0A6P2C728_9ACTN</name>
<dbReference type="PANTHER" id="PTHR39434:SF1">
    <property type="entry name" value="VOC DOMAIN-CONTAINING PROTEIN"/>
    <property type="match status" value="1"/>
</dbReference>
<dbReference type="PANTHER" id="PTHR39434">
    <property type="match status" value="1"/>
</dbReference>
<feature type="domain" description="VOC" evidence="1">
    <location>
        <begin position="6"/>
        <end position="126"/>
    </location>
</feature>
<dbReference type="InterPro" id="IPR029068">
    <property type="entry name" value="Glyas_Bleomycin-R_OHBP_Dase"/>
</dbReference>
<dbReference type="Proteomes" id="UP000460272">
    <property type="component" value="Unassembled WGS sequence"/>
</dbReference>
<dbReference type="InterPro" id="IPR037523">
    <property type="entry name" value="VOC_core"/>
</dbReference>
<dbReference type="RefSeq" id="WP_145851969.1">
    <property type="nucleotide sequence ID" value="NZ_RPFW01000001.1"/>
</dbReference>
<organism evidence="2 3">
    <name type="scientific">Trebonia kvetii</name>
    <dbReference type="NCBI Taxonomy" id="2480626"/>
    <lineage>
        <taxon>Bacteria</taxon>
        <taxon>Bacillati</taxon>
        <taxon>Actinomycetota</taxon>
        <taxon>Actinomycetes</taxon>
        <taxon>Streptosporangiales</taxon>
        <taxon>Treboniaceae</taxon>
        <taxon>Trebonia</taxon>
    </lineage>
</organism>
<reference evidence="2 3" key="1">
    <citation type="submission" date="2018-11" db="EMBL/GenBank/DDBJ databases">
        <title>Trebonia kvetii gen.nov., sp.nov., a novel acidophilic actinobacterium, and proposal of the new actinobacterial family Treboniaceae fam. nov.</title>
        <authorList>
            <person name="Rapoport D."/>
            <person name="Sagova-Mareckova M."/>
            <person name="Sedlacek I."/>
            <person name="Provaznik J."/>
            <person name="Kralova S."/>
            <person name="Pavlinic D."/>
            <person name="Benes V."/>
            <person name="Kopecky J."/>
        </authorList>
    </citation>
    <scope>NUCLEOTIDE SEQUENCE [LARGE SCALE GENOMIC DNA]</scope>
    <source>
        <strain evidence="2 3">15Tr583</strain>
    </source>
</reference>
<evidence type="ECO:0000313" key="3">
    <source>
        <dbReference type="Proteomes" id="UP000460272"/>
    </source>
</evidence>
<sequence>MRTTSDVFHLAIPTHDLDAAQEFYVTKLGCKLARRYDDRITLDFFGDQLVCHLTPGEPAAPESLYPRHFGVTFREAADFEALHACAVTRKIPFYYEVSLRFEGLVEEHRTFVLTDPTGNLLEFKHYNDPRMMY</sequence>
<dbReference type="Gene3D" id="3.10.180.10">
    <property type="entry name" value="2,3-Dihydroxybiphenyl 1,2-Dioxygenase, domain 1"/>
    <property type="match status" value="1"/>
</dbReference>
<dbReference type="InterPro" id="IPR004360">
    <property type="entry name" value="Glyas_Fos-R_dOase_dom"/>
</dbReference>
<evidence type="ECO:0000259" key="1">
    <source>
        <dbReference type="PROSITE" id="PS51819"/>
    </source>
</evidence>
<gene>
    <name evidence="2" type="ORF">EAS64_07940</name>
</gene>
<accession>A0A6P2C728</accession>
<keyword evidence="3" id="KW-1185">Reference proteome</keyword>
<protein>
    <submittedName>
        <fullName evidence="2">Glyoxalase</fullName>
    </submittedName>
</protein>
<evidence type="ECO:0000313" key="2">
    <source>
        <dbReference type="EMBL" id="TVZ07214.1"/>
    </source>
</evidence>
<dbReference type="PROSITE" id="PS51819">
    <property type="entry name" value="VOC"/>
    <property type="match status" value="1"/>
</dbReference>
<dbReference type="AlphaFoldDB" id="A0A6P2C728"/>
<comment type="caution">
    <text evidence="2">The sequence shown here is derived from an EMBL/GenBank/DDBJ whole genome shotgun (WGS) entry which is preliminary data.</text>
</comment>
<dbReference type="Pfam" id="PF00903">
    <property type="entry name" value="Glyoxalase"/>
    <property type="match status" value="1"/>
</dbReference>
<dbReference type="SUPFAM" id="SSF54593">
    <property type="entry name" value="Glyoxalase/Bleomycin resistance protein/Dihydroxybiphenyl dioxygenase"/>
    <property type="match status" value="1"/>
</dbReference>
<dbReference type="EMBL" id="RPFW01000001">
    <property type="protein sequence ID" value="TVZ07214.1"/>
    <property type="molecule type" value="Genomic_DNA"/>
</dbReference>
<dbReference type="OrthoDB" id="9812656at2"/>